<name>A0A067WCS3_9HYPH</name>
<protein>
    <recommendedName>
        <fullName evidence="4">DUF4169 domain-containing protein</fullName>
    </recommendedName>
</protein>
<keyword evidence="3" id="KW-1185">Reference proteome</keyword>
<feature type="region of interest" description="Disordered" evidence="1">
    <location>
        <begin position="1"/>
        <end position="21"/>
    </location>
</feature>
<dbReference type="OrthoDB" id="7173889at2"/>
<evidence type="ECO:0000256" key="1">
    <source>
        <dbReference type="SAM" id="MobiDB-lite"/>
    </source>
</evidence>
<gene>
    <name evidence="2" type="ORF">O9A_01207</name>
</gene>
<evidence type="ECO:0000313" key="3">
    <source>
        <dbReference type="Proteomes" id="UP000027015"/>
    </source>
</evidence>
<dbReference type="Pfam" id="PF13770">
    <property type="entry name" value="DUF4169"/>
    <property type="match status" value="1"/>
</dbReference>
<evidence type="ECO:0008006" key="4">
    <source>
        <dbReference type="Google" id="ProtNLM"/>
    </source>
</evidence>
<dbReference type="HOGENOM" id="CLU_187649_3_1_5"/>
<dbReference type="Proteomes" id="UP000027015">
    <property type="component" value="Unassembled WGS sequence"/>
</dbReference>
<comment type="caution">
    <text evidence="2">The sequence shown here is derived from an EMBL/GenBank/DDBJ whole genome shotgun (WGS) entry which is preliminary data.</text>
</comment>
<dbReference type="AlphaFoldDB" id="A0A067WCS3"/>
<reference evidence="2 3" key="1">
    <citation type="submission" date="2012-04" db="EMBL/GenBank/DDBJ databases">
        <title>The Genome Sequence of Bartonella koehlerae C-29.</title>
        <authorList>
            <consortium name="The Broad Institute Genome Sequencing Platform"/>
            <consortium name="The Broad Institute Genome Sequencing Center for Infectious Disease"/>
            <person name="Feldgarden M."/>
            <person name="Kirby J."/>
            <person name="Kosoy M."/>
            <person name="Birtles R."/>
            <person name="Probert W.S."/>
            <person name="Chiaraviglio L."/>
            <person name="Walker B."/>
            <person name="Young S.K."/>
            <person name="Zeng Q."/>
            <person name="Gargeya S."/>
            <person name="Fitzgerald M."/>
            <person name="Haas B."/>
            <person name="Abouelleil A."/>
            <person name="Alvarado L."/>
            <person name="Arachchi H.M."/>
            <person name="Berlin A.M."/>
            <person name="Chapman S.B."/>
            <person name="Goldberg J."/>
            <person name="Griggs A."/>
            <person name="Gujja S."/>
            <person name="Hansen M."/>
            <person name="Howarth C."/>
            <person name="Imamovic A."/>
            <person name="Larimer J."/>
            <person name="McCowen C."/>
            <person name="Montmayeur A."/>
            <person name="Murphy C."/>
            <person name="Neiman D."/>
            <person name="Pearson M."/>
            <person name="Priest M."/>
            <person name="Roberts A."/>
            <person name="Saif S."/>
            <person name="Shea T."/>
            <person name="Sisk P."/>
            <person name="Sykes S."/>
            <person name="Wortman J."/>
            <person name="Nusbaum C."/>
            <person name="Birren B."/>
        </authorList>
    </citation>
    <scope>NUCLEOTIDE SEQUENCE [LARGE SCALE GENOMIC DNA]</scope>
    <source>
        <strain evidence="2 3">C-29</strain>
    </source>
</reference>
<sequence>MTKLINLRQFRKQKKRAERAVHAEENRYRFERTKAEKNFEQKESLKTQKFLDQNRLWHSEKVRKNGNK</sequence>
<dbReference type="PATRIC" id="fig|1134510.3.peg.1356"/>
<dbReference type="eggNOG" id="ENOG50339KS">
    <property type="taxonomic scope" value="Bacteria"/>
</dbReference>
<dbReference type="InterPro" id="IPR025227">
    <property type="entry name" value="DUF4169"/>
</dbReference>
<dbReference type="RefSeq" id="WP_034459710.1">
    <property type="nucleotide sequence ID" value="NZ_CADEAH010000004.1"/>
</dbReference>
<dbReference type="EMBL" id="AHPL01000010">
    <property type="protein sequence ID" value="KEC54593.1"/>
    <property type="molecule type" value="Genomic_DNA"/>
</dbReference>
<organism evidence="2 3">
    <name type="scientific">Bartonella koehlerae C-29</name>
    <dbReference type="NCBI Taxonomy" id="1134510"/>
    <lineage>
        <taxon>Bacteria</taxon>
        <taxon>Pseudomonadati</taxon>
        <taxon>Pseudomonadota</taxon>
        <taxon>Alphaproteobacteria</taxon>
        <taxon>Hyphomicrobiales</taxon>
        <taxon>Bartonellaceae</taxon>
        <taxon>Bartonella</taxon>
    </lineage>
</organism>
<evidence type="ECO:0000313" key="2">
    <source>
        <dbReference type="EMBL" id="KEC54593.1"/>
    </source>
</evidence>
<dbReference type="STRING" id="1134510.O9A_01207"/>
<accession>A0A067WCS3</accession>
<proteinExistence type="predicted"/>